<evidence type="ECO:0000256" key="1">
    <source>
        <dbReference type="SAM" id="MobiDB-lite"/>
    </source>
</evidence>
<dbReference type="Proteomes" id="UP001319045">
    <property type="component" value="Chromosome"/>
</dbReference>
<dbReference type="EMBL" id="AP024484">
    <property type="protein sequence ID" value="BCS86116.1"/>
    <property type="molecule type" value="Genomic_DNA"/>
</dbReference>
<evidence type="ECO:0000313" key="2">
    <source>
        <dbReference type="EMBL" id="BCS86116.1"/>
    </source>
</evidence>
<keyword evidence="3" id="KW-1185">Reference proteome</keyword>
<evidence type="ECO:0000313" key="3">
    <source>
        <dbReference type="Proteomes" id="UP001319045"/>
    </source>
</evidence>
<dbReference type="InterPro" id="IPR031762">
    <property type="entry name" value="DUF4738"/>
</dbReference>
<protein>
    <recommendedName>
        <fullName evidence="4">DUF4738 domain-containing protein</fullName>
    </recommendedName>
</protein>
<organism evidence="2 3">
    <name type="scientific">Prevotella herbatica</name>
    <dbReference type="NCBI Taxonomy" id="2801997"/>
    <lineage>
        <taxon>Bacteria</taxon>
        <taxon>Pseudomonadati</taxon>
        <taxon>Bacteroidota</taxon>
        <taxon>Bacteroidia</taxon>
        <taxon>Bacteroidales</taxon>
        <taxon>Prevotellaceae</taxon>
        <taxon>Prevotella</taxon>
    </lineage>
</organism>
<dbReference type="Pfam" id="PF15889">
    <property type="entry name" value="DUF4738"/>
    <property type="match status" value="1"/>
</dbReference>
<reference evidence="2 3" key="1">
    <citation type="journal article" date="2022" name="Int. J. Syst. Evol. Microbiol.">
        <title>Prevotella herbatica sp. nov., a plant polysaccharide-decomposing anaerobic bacterium isolated from a methanogenic reactor.</title>
        <authorList>
            <person name="Uek A."/>
            <person name="Tonouchi A."/>
            <person name="Kaku N."/>
            <person name="Ueki K."/>
        </authorList>
    </citation>
    <scope>NUCLEOTIDE SEQUENCE [LARGE SCALE GENOMIC DNA]</scope>
    <source>
        <strain evidence="2 3">WR041</strain>
    </source>
</reference>
<name>A0ABM8HYK2_9BACT</name>
<accession>A0ABM8HYK2</accession>
<dbReference type="Gene3D" id="2.40.128.510">
    <property type="entry name" value="Protein of unknown function DUF4738"/>
    <property type="match status" value="1"/>
</dbReference>
<dbReference type="PROSITE" id="PS51257">
    <property type="entry name" value="PROKAR_LIPOPROTEIN"/>
    <property type="match status" value="1"/>
</dbReference>
<gene>
    <name evidence="2" type="ORF">prwr041_20090</name>
</gene>
<dbReference type="RefSeq" id="WP_207153705.1">
    <property type="nucleotide sequence ID" value="NZ_AP024484.1"/>
</dbReference>
<evidence type="ECO:0008006" key="4">
    <source>
        <dbReference type="Google" id="ProtNLM"/>
    </source>
</evidence>
<feature type="region of interest" description="Disordered" evidence="1">
    <location>
        <begin position="166"/>
        <end position="190"/>
    </location>
</feature>
<sequence>MKTCYVAALAIAIAVVSCKQDKRTGDIITKKPVAEVQKTIQKTGDYSQTRQVNWLGNNYSIVVQRMAETSSTVVDDASGNKYYDNKIIVRILRKDGTEFFKREFKKSDFSSYIDNTYNEKGVLLGVVFDRAEGDNMFFAASVGSPDKLSDEYIPLEVKVSRTGSVSILKDTQQDTGDQQQKSDDEEMTED</sequence>
<proteinExistence type="predicted"/>
<feature type="compositionally biased region" description="Low complexity" evidence="1">
    <location>
        <begin position="169"/>
        <end position="179"/>
    </location>
</feature>